<accession>A0A3D9Q3J5</accession>
<evidence type="ECO:0000313" key="6">
    <source>
        <dbReference type="EMBL" id="REE56346.1"/>
    </source>
</evidence>
<dbReference type="InterPro" id="IPR047793">
    <property type="entry name" value="LiaF_C"/>
</dbReference>
<dbReference type="InterPro" id="IPR054331">
    <property type="entry name" value="LiaF_TM"/>
</dbReference>
<comment type="caution">
    <text evidence="6">The sequence shown here is derived from an EMBL/GenBank/DDBJ whole genome shotgun (WGS) entry which is preliminary data.</text>
</comment>
<gene>
    <name evidence="6" type="ORF">A8990_16318</name>
</gene>
<keyword evidence="7" id="KW-1185">Reference proteome</keyword>
<dbReference type="InterPro" id="IPR024425">
    <property type="entry name" value="LiaF-like_C"/>
</dbReference>
<protein>
    <submittedName>
        <fullName evidence="6">Lia operon protein LiaF</fullName>
    </submittedName>
</protein>
<proteinExistence type="predicted"/>
<dbReference type="RefSeq" id="WP_220376852.1">
    <property type="nucleotide sequence ID" value="NZ_QTTN01000063.1"/>
</dbReference>
<keyword evidence="3" id="KW-0812">Transmembrane</keyword>
<dbReference type="EMBL" id="QTTN01000063">
    <property type="protein sequence ID" value="REE56346.1"/>
    <property type="molecule type" value="Genomic_DNA"/>
</dbReference>
<keyword evidence="1" id="KW-0175">Coiled coil</keyword>
<keyword evidence="3" id="KW-0472">Membrane</keyword>
<feature type="compositionally biased region" description="Pro residues" evidence="2">
    <location>
        <begin position="157"/>
        <end position="175"/>
    </location>
</feature>
<feature type="transmembrane region" description="Helical" evidence="3">
    <location>
        <begin position="58"/>
        <end position="75"/>
    </location>
</feature>
<evidence type="ECO:0000259" key="4">
    <source>
        <dbReference type="Pfam" id="PF09922"/>
    </source>
</evidence>
<dbReference type="NCBIfam" id="NF040535">
    <property type="entry name" value="LiaF_C_term"/>
    <property type="match status" value="1"/>
</dbReference>
<dbReference type="Pfam" id="PF22570">
    <property type="entry name" value="LiaF-TM"/>
    <property type="match status" value="1"/>
</dbReference>
<feature type="compositionally biased region" description="Low complexity" evidence="2">
    <location>
        <begin position="178"/>
        <end position="187"/>
    </location>
</feature>
<feature type="transmembrane region" description="Helical" evidence="3">
    <location>
        <begin position="33"/>
        <end position="51"/>
    </location>
</feature>
<feature type="coiled-coil region" evidence="1">
    <location>
        <begin position="210"/>
        <end position="237"/>
    </location>
</feature>
<sequence>MHNFITRLFWGLFIIVVGVGLMLRQAGVIDFDIGLVAATYWPALLLMLGILNVFSKSSFFGSAVLIIVGVLFLGRNLDWFTWSVHDLLQFGGPLILILIGLRVIFKPKKKIVTDQAAPEDEWKAYTYSQLDVQVPPAPPLHPDPTKQMNPEEAEVIPPVPPVPPVPPAPSSPYGPNPGGESSSSAKKMAFEAEKPPAEPASGYDPAFERMDKYQRKLSRHQEHVQRWNDRANKMRARMEQNSYHRMKHHHMKHHHRNDRVEWWNHDPGVQTRSGFIGDIYLGQDYWELKPMNISHFIGDTVLDLTKAQIPPGETIVNISSFIGDVKVYLPNDYEIGVHVVSSAFVGDVAVLEHREGGIFKNMDIQTPYFPDTDKKIKLHVSTFIGDVRVTKVG</sequence>
<evidence type="ECO:0000259" key="5">
    <source>
        <dbReference type="Pfam" id="PF22570"/>
    </source>
</evidence>
<organism evidence="6 7">
    <name type="scientific">Paenibacillus taihuensis</name>
    <dbReference type="NCBI Taxonomy" id="1156355"/>
    <lineage>
        <taxon>Bacteria</taxon>
        <taxon>Bacillati</taxon>
        <taxon>Bacillota</taxon>
        <taxon>Bacilli</taxon>
        <taxon>Bacillales</taxon>
        <taxon>Paenibacillaceae</taxon>
        <taxon>Paenibacillus</taxon>
    </lineage>
</organism>
<evidence type="ECO:0000313" key="7">
    <source>
        <dbReference type="Proteomes" id="UP000256304"/>
    </source>
</evidence>
<keyword evidence="3" id="KW-1133">Transmembrane helix</keyword>
<dbReference type="Pfam" id="PF09922">
    <property type="entry name" value="LiaF-like_C"/>
    <property type="match status" value="1"/>
</dbReference>
<dbReference type="Proteomes" id="UP000256304">
    <property type="component" value="Unassembled WGS sequence"/>
</dbReference>
<evidence type="ECO:0000256" key="2">
    <source>
        <dbReference type="SAM" id="MobiDB-lite"/>
    </source>
</evidence>
<evidence type="ECO:0000256" key="1">
    <source>
        <dbReference type="SAM" id="Coils"/>
    </source>
</evidence>
<reference evidence="6 7" key="1">
    <citation type="submission" date="2018-08" db="EMBL/GenBank/DDBJ databases">
        <title>Genomic Encyclopedia of Type Strains, Phase III (KMG-III): the genomes of soil and plant-associated and newly described type strains.</title>
        <authorList>
            <person name="Whitman W."/>
        </authorList>
    </citation>
    <scope>NUCLEOTIDE SEQUENCE [LARGE SCALE GENOMIC DNA]</scope>
    <source>
        <strain evidence="6 7">CGMCC 1.10966</strain>
    </source>
</reference>
<name>A0A3D9Q3J5_9BACL</name>
<feature type="domain" description="LiaF transmembrane" evidence="5">
    <location>
        <begin position="9"/>
        <end position="110"/>
    </location>
</feature>
<feature type="transmembrane region" description="Helical" evidence="3">
    <location>
        <begin position="7"/>
        <end position="27"/>
    </location>
</feature>
<feature type="region of interest" description="Disordered" evidence="2">
    <location>
        <begin position="135"/>
        <end position="205"/>
    </location>
</feature>
<dbReference type="AlphaFoldDB" id="A0A3D9Q3J5"/>
<feature type="domain" description="Cell wall-active antibiotics response LiaF-like C-terminal" evidence="4">
    <location>
        <begin position="275"/>
        <end position="389"/>
    </location>
</feature>
<evidence type="ECO:0000256" key="3">
    <source>
        <dbReference type="SAM" id="Phobius"/>
    </source>
</evidence>
<feature type="transmembrane region" description="Helical" evidence="3">
    <location>
        <begin position="87"/>
        <end position="105"/>
    </location>
</feature>